<name>A0ABP6NWD1_9ACTN</name>
<feature type="compositionally biased region" description="Low complexity" evidence="1">
    <location>
        <begin position="218"/>
        <end position="237"/>
    </location>
</feature>
<accession>A0ABP6NWD1</accession>
<keyword evidence="4" id="KW-1185">Reference proteome</keyword>
<dbReference type="SUPFAM" id="SSF51679">
    <property type="entry name" value="Bacterial luciferase-like"/>
    <property type="match status" value="2"/>
</dbReference>
<evidence type="ECO:0000313" key="4">
    <source>
        <dbReference type="Proteomes" id="UP001500320"/>
    </source>
</evidence>
<protein>
    <recommendedName>
        <fullName evidence="2">Luciferase-like domain-containing protein</fullName>
    </recommendedName>
</protein>
<dbReference type="Proteomes" id="UP001500320">
    <property type="component" value="Unassembled WGS sequence"/>
</dbReference>
<dbReference type="InterPro" id="IPR050766">
    <property type="entry name" value="Bact_Lucif_Oxidored"/>
</dbReference>
<comment type="caution">
    <text evidence="3">The sequence shown here is derived from an EMBL/GenBank/DDBJ whole genome shotgun (WGS) entry which is preliminary data.</text>
</comment>
<evidence type="ECO:0000256" key="1">
    <source>
        <dbReference type="SAM" id="MobiDB-lite"/>
    </source>
</evidence>
<dbReference type="PANTHER" id="PTHR30137">
    <property type="entry name" value="LUCIFERASE-LIKE MONOOXYGENASE"/>
    <property type="match status" value="1"/>
</dbReference>
<dbReference type="InterPro" id="IPR036661">
    <property type="entry name" value="Luciferase-like_sf"/>
</dbReference>
<evidence type="ECO:0000259" key="2">
    <source>
        <dbReference type="Pfam" id="PF00296"/>
    </source>
</evidence>
<dbReference type="Pfam" id="PF00296">
    <property type="entry name" value="Bac_luciferase"/>
    <property type="match status" value="3"/>
</dbReference>
<sequence>MKFLLVTLIAHGPDPVTGRTKSTTERFREVVADAVLAEELGFDGFGVGERHERPFLSSAPPVVLSHIAARTSAIRLFTAVATLSLLGPVRAFEDYATLDHLSRGRLELIIGKGNGTAQARLFHVTPEDQWERNREGYELLRIALVAAVTSRIRVGSGAVQLGHRTPLDVVGQFGLIDALHPGRIDLGLGRSGQRRAEEAEKAGKAVPERRGPGGPAGSGPADPRPGGAGPAAGRKAGLSTSGTGPTAGQGKKGRVVDGLLIPPPFDHSVLVTSPRLAFQTSLLQQPGEGAGVELWILGSSGGRSAQVAGERGLPFAANYHVSPSGVLEAVDAYRAAFKPSQALAEPYVIVSADAVVAEDDATARELAKPYGLWVRSIRSGQGAIPYPTPEQADAHVWSEEDRALVADRLDTRFVGSPEAVADGLDVLRRVTGADELLVTSITHAHADRVRSYELLARAWHGR</sequence>
<feature type="domain" description="Luciferase-like" evidence="2">
    <location>
        <begin position="143"/>
        <end position="199"/>
    </location>
</feature>
<feature type="compositionally biased region" description="Basic and acidic residues" evidence="1">
    <location>
        <begin position="194"/>
        <end position="211"/>
    </location>
</feature>
<dbReference type="RefSeq" id="WP_344864912.1">
    <property type="nucleotide sequence ID" value="NZ_BAAAUT010000061.1"/>
</dbReference>
<feature type="domain" description="Luciferase-like" evidence="2">
    <location>
        <begin position="1"/>
        <end position="141"/>
    </location>
</feature>
<organism evidence="3 4">
    <name type="scientific">Planomonospora alba</name>
    <dbReference type="NCBI Taxonomy" id="161354"/>
    <lineage>
        <taxon>Bacteria</taxon>
        <taxon>Bacillati</taxon>
        <taxon>Actinomycetota</taxon>
        <taxon>Actinomycetes</taxon>
        <taxon>Streptosporangiales</taxon>
        <taxon>Streptosporangiaceae</taxon>
        <taxon>Planomonospora</taxon>
    </lineage>
</organism>
<feature type="domain" description="Luciferase-like" evidence="2">
    <location>
        <begin position="282"/>
        <end position="429"/>
    </location>
</feature>
<dbReference type="InterPro" id="IPR011251">
    <property type="entry name" value="Luciferase-like_dom"/>
</dbReference>
<evidence type="ECO:0000313" key="3">
    <source>
        <dbReference type="EMBL" id="GAA3159150.1"/>
    </source>
</evidence>
<gene>
    <name evidence="3" type="ORF">GCM10010466_57410</name>
</gene>
<dbReference type="PANTHER" id="PTHR30137:SF6">
    <property type="entry name" value="LUCIFERASE-LIKE MONOOXYGENASE"/>
    <property type="match status" value="1"/>
</dbReference>
<dbReference type="CDD" id="cd00347">
    <property type="entry name" value="Flavin_utilizing_monoxygenases"/>
    <property type="match status" value="1"/>
</dbReference>
<proteinExistence type="predicted"/>
<dbReference type="EMBL" id="BAAAUT010000061">
    <property type="protein sequence ID" value="GAA3159150.1"/>
    <property type="molecule type" value="Genomic_DNA"/>
</dbReference>
<reference evidence="4" key="1">
    <citation type="journal article" date="2019" name="Int. J. Syst. Evol. Microbiol.">
        <title>The Global Catalogue of Microorganisms (GCM) 10K type strain sequencing project: providing services to taxonomists for standard genome sequencing and annotation.</title>
        <authorList>
            <consortium name="The Broad Institute Genomics Platform"/>
            <consortium name="The Broad Institute Genome Sequencing Center for Infectious Disease"/>
            <person name="Wu L."/>
            <person name="Ma J."/>
        </authorList>
    </citation>
    <scope>NUCLEOTIDE SEQUENCE [LARGE SCALE GENOMIC DNA]</scope>
    <source>
        <strain evidence="4">JCM 9373</strain>
    </source>
</reference>
<dbReference type="Gene3D" id="3.20.20.30">
    <property type="entry name" value="Luciferase-like domain"/>
    <property type="match status" value="2"/>
</dbReference>
<feature type="region of interest" description="Disordered" evidence="1">
    <location>
        <begin position="186"/>
        <end position="255"/>
    </location>
</feature>